<organism evidence="3 4">
    <name type="scientific">Aedes aegypti</name>
    <name type="common">Yellowfever mosquito</name>
    <name type="synonym">Culex aegypti</name>
    <dbReference type="NCBI Taxonomy" id="7159"/>
    <lineage>
        <taxon>Eukaryota</taxon>
        <taxon>Metazoa</taxon>
        <taxon>Ecdysozoa</taxon>
        <taxon>Arthropoda</taxon>
        <taxon>Hexapoda</taxon>
        <taxon>Insecta</taxon>
        <taxon>Pterygota</taxon>
        <taxon>Neoptera</taxon>
        <taxon>Endopterygota</taxon>
        <taxon>Diptera</taxon>
        <taxon>Nematocera</taxon>
        <taxon>Culicoidea</taxon>
        <taxon>Culicidae</taxon>
        <taxon>Culicinae</taxon>
        <taxon>Aedini</taxon>
        <taxon>Aedes</taxon>
        <taxon>Stegomyia</taxon>
    </lineage>
</organism>
<feature type="compositionally biased region" description="Low complexity" evidence="2">
    <location>
        <begin position="683"/>
        <end position="693"/>
    </location>
</feature>
<evidence type="ECO:0008006" key="5">
    <source>
        <dbReference type="Google" id="ProtNLM"/>
    </source>
</evidence>
<dbReference type="OrthoDB" id="206339at2759"/>
<feature type="region of interest" description="Disordered" evidence="2">
    <location>
        <begin position="358"/>
        <end position="378"/>
    </location>
</feature>
<proteinExistence type="predicted"/>
<reference evidence="3 4" key="1">
    <citation type="submission" date="2017-06" db="EMBL/GenBank/DDBJ databases">
        <title>Aedes aegypti genome working group (AGWG) sequencing and assembly.</title>
        <authorList>
            <consortium name="Aedes aegypti Genome Working Group (AGWG)"/>
            <person name="Matthews B.J."/>
        </authorList>
    </citation>
    <scope>NUCLEOTIDE SEQUENCE [LARGE SCALE GENOMIC DNA]</scope>
    <source>
        <strain evidence="3 4">LVP_AGWG</strain>
    </source>
</reference>
<name>A0A1S4FVT3_AEDAE</name>
<evidence type="ECO:0000256" key="2">
    <source>
        <dbReference type="SAM" id="MobiDB-lite"/>
    </source>
</evidence>
<evidence type="ECO:0000313" key="4">
    <source>
        <dbReference type="Proteomes" id="UP000008820"/>
    </source>
</evidence>
<feature type="region of interest" description="Disordered" evidence="2">
    <location>
        <begin position="682"/>
        <end position="730"/>
    </location>
</feature>
<dbReference type="EnsemblMetazoa" id="AAEL012332-RA">
    <property type="protein sequence ID" value="AAEL012332-PA"/>
    <property type="gene ID" value="AAEL012332"/>
</dbReference>
<keyword evidence="4" id="KW-1185">Reference proteome</keyword>
<dbReference type="Proteomes" id="UP000008820">
    <property type="component" value="Chromosome 3"/>
</dbReference>
<keyword evidence="1" id="KW-0175">Coiled coil</keyword>
<feature type="compositionally biased region" description="Polar residues" evidence="2">
    <location>
        <begin position="787"/>
        <end position="798"/>
    </location>
</feature>
<protein>
    <recommendedName>
        <fullName evidence="5">LisH domain-containing protein</fullName>
    </recommendedName>
</protein>
<evidence type="ECO:0000313" key="3">
    <source>
        <dbReference type="EnsemblMetazoa" id="AAEL012332-PA"/>
    </source>
</evidence>
<sequence length="827" mass="95161">MNDAQDFMDPENITNSEFRQQIKNWIEEQGIHANLQLQMKKDLIDQISRTAMGRKISLKMQTHQGIVLSPLVLVLNTLVAEFLYAQNCHFSLSVFSNEVPFKNTLPDFGKSKHFRLNRMELKEIFEALGVEHFSGLVEKYEAKMSKDGGKSLLYIIVKSLLASVKAYDEKFKRIKKEESERETTKNLVDELDMGKLHKNVEKLLQRMKLVGRSIERVEELHREGNRDEEESTSLKLCTESVTRMVSRLEVYSKTLEDLIVKLQIQTEKGEVASATKVEEPTKPVELKEQKSYTDFLNELKSTEHGQKYVAKLQKQVLKMLDKEKTQLEAKYERKFHEAELEYKSKLERVLSERIREMSAPREIQRSPKPAHQASESEESLHFMKKIDEKLNQLYQHERNVDEKLVTLKNDLQKHELRQSKYFHSLKAAETKEKKLLVLQDVERQLLATFEDETQAIIRNAKATIEHLEGESDKINRSFQQYLQKQREDKRRLNDEKVQIWQKYNDEKLELNQRELMGMNGHEPEDVVINQTYHPHVEEFPEMGNFENPFKNFDPHKYLRRSKISKTPFESLKNQHEVADAAVNTTTEAHESATLKPPTVEPKKPTSPNLDLLESARLDHEAPKTTPVDQSSIPKPKLVDSHIPRFILPQKLPTDSKLSDLLAKDTLNLKRSIEENLQKLDQMSKTYTKSTSSSEQDKQRTGTYNVKPTIEQGQTEGAPKSLDDLSSGAELGLSDGELSEGCLSKRDEPVNLDSTKELLEYTRRNFPIGETKKDLAANLESEVSLSDLNVSGDSQSNDGQAIARDDSVNDILEDISTGKRSLSDSSWN</sequence>
<dbReference type="VEuPathDB" id="VectorBase:AAEL012332"/>
<reference evidence="3" key="2">
    <citation type="submission" date="2020-05" db="UniProtKB">
        <authorList>
            <consortium name="EnsemblMetazoa"/>
        </authorList>
    </citation>
    <scope>IDENTIFICATION</scope>
    <source>
        <strain evidence="3">LVP_AGWG</strain>
    </source>
</reference>
<feature type="region of interest" description="Disordered" evidence="2">
    <location>
        <begin position="584"/>
        <end position="636"/>
    </location>
</feature>
<feature type="region of interest" description="Disordered" evidence="2">
    <location>
        <begin position="787"/>
        <end position="808"/>
    </location>
</feature>
<gene>
    <name evidence="3" type="primary">5580244</name>
</gene>
<evidence type="ECO:0000256" key="1">
    <source>
        <dbReference type="SAM" id="Coils"/>
    </source>
</evidence>
<feature type="coiled-coil region" evidence="1">
    <location>
        <begin position="450"/>
        <end position="495"/>
    </location>
</feature>
<feature type="coiled-coil region" evidence="1">
    <location>
        <begin position="310"/>
        <end position="337"/>
    </location>
</feature>
<feature type="compositionally biased region" description="Basic and acidic residues" evidence="2">
    <location>
        <begin position="613"/>
        <end position="622"/>
    </location>
</feature>
<dbReference type="InParanoid" id="A0A1S4FVT3"/>
<dbReference type="AlphaFoldDB" id="A0A1S4FVT3"/>
<accession>A0A1S4FVT3</accession>
<feature type="compositionally biased region" description="Polar residues" evidence="2">
    <location>
        <begin position="700"/>
        <end position="714"/>
    </location>
</feature>